<reference evidence="2 4" key="1">
    <citation type="journal article" date="2020" name="Stud. Mycol.">
        <title>101 Dothideomycetes genomes: a test case for predicting lifestyles and emergence of pathogens.</title>
        <authorList>
            <person name="Haridas S."/>
            <person name="Albert R."/>
            <person name="Binder M."/>
            <person name="Bloem J."/>
            <person name="Labutti K."/>
            <person name="Salamov A."/>
            <person name="Andreopoulos B."/>
            <person name="Baker S."/>
            <person name="Barry K."/>
            <person name="Bills G."/>
            <person name="Bluhm B."/>
            <person name="Cannon C."/>
            <person name="Castanera R."/>
            <person name="Culley D."/>
            <person name="Daum C."/>
            <person name="Ezra D."/>
            <person name="Gonzalez J."/>
            <person name="Henrissat B."/>
            <person name="Kuo A."/>
            <person name="Liang C."/>
            <person name="Lipzen A."/>
            <person name="Lutzoni F."/>
            <person name="Magnuson J."/>
            <person name="Mondo S."/>
            <person name="Nolan M."/>
            <person name="Ohm R."/>
            <person name="Pangilinan J."/>
            <person name="Park H.-J."/>
            <person name="Ramirez L."/>
            <person name="Alfaro M."/>
            <person name="Sun H."/>
            <person name="Tritt A."/>
            <person name="Yoshinaga Y."/>
            <person name="Zwiers L.-H."/>
            <person name="Turgeon B."/>
            <person name="Goodwin S."/>
            <person name="Spatafora J."/>
            <person name="Crous P."/>
            <person name="Grigoriev I."/>
        </authorList>
    </citation>
    <scope>NUCLEOTIDE SEQUENCE</scope>
    <source>
        <strain evidence="2 4">CBS 304.34</strain>
    </source>
</reference>
<proteinExistence type="predicted"/>
<accession>A0A6A6XYT7</accession>
<feature type="region of interest" description="Disordered" evidence="1">
    <location>
        <begin position="1"/>
        <end position="28"/>
    </location>
</feature>
<reference evidence="4" key="2">
    <citation type="submission" date="2020-04" db="EMBL/GenBank/DDBJ databases">
        <authorList>
            <consortium name="NCBI Genome Project"/>
        </authorList>
    </citation>
    <scope>NUCLEOTIDE SEQUENCE</scope>
    <source>
        <strain evidence="4">CBS 304.34</strain>
    </source>
</reference>
<evidence type="ECO:0000313" key="3">
    <source>
        <dbReference type="Proteomes" id="UP000504636"/>
    </source>
</evidence>
<sequence length="396" mass="42110">MQRDKGPWAQTGRQRGARRSPVRAEQYPTRSKIYKGIMGKRVCSSLAEGWPGGQRDARGASGFKYNGLAQCGPLGPRDGFDAQSVAGRRGPLYRKAAMGITPRKEDAHEPCRPGSWEGVDGAGIGGGAGRAVEATCRSRALSSGAWRQRCGEAEDRRRPPIGIATTPRGRGTVQANGDTRGQSESSLAWLLARFLQRPNGLQAASHTVPPAIWLRFTSIITPVPTVAAILALGSSNTSPRSRVVSEPATGAQTAVSLSSEVVLRPDSPPHHCCGLDECLAPYAHGTLASCVLRLASCASRDALSQHSQARFPQQHIAVAAPGIASFQARLAPRTPPRSCSGIQTCELALPCMTVRRQFQSGVEDPPEHLNITLHSTMCSSTAAFHPPAEPQSQLLP</sequence>
<protein>
    <submittedName>
        <fullName evidence="2 4">Uncharacterized protein</fullName>
    </submittedName>
</protein>
<reference evidence="4" key="3">
    <citation type="submission" date="2025-04" db="UniProtKB">
        <authorList>
            <consortium name="RefSeq"/>
        </authorList>
    </citation>
    <scope>IDENTIFICATION</scope>
    <source>
        <strain evidence="4">CBS 304.34</strain>
    </source>
</reference>
<dbReference type="EMBL" id="MU003729">
    <property type="protein sequence ID" value="KAF2801580.1"/>
    <property type="molecule type" value="Genomic_DNA"/>
</dbReference>
<dbReference type="RefSeq" id="XP_033568544.1">
    <property type="nucleotide sequence ID" value="XM_033727077.1"/>
</dbReference>
<dbReference type="OrthoDB" id="10664128at2759"/>
<organism evidence="2">
    <name type="scientific">Mytilinidion resinicola</name>
    <dbReference type="NCBI Taxonomy" id="574789"/>
    <lineage>
        <taxon>Eukaryota</taxon>
        <taxon>Fungi</taxon>
        <taxon>Dikarya</taxon>
        <taxon>Ascomycota</taxon>
        <taxon>Pezizomycotina</taxon>
        <taxon>Dothideomycetes</taxon>
        <taxon>Pleosporomycetidae</taxon>
        <taxon>Mytilinidiales</taxon>
        <taxon>Mytilinidiaceae</taxon>
        <taxon>Mytilinidion</taxon>
    </lineage>
</organism>
<feature type="region of interest" description="Disordered" evidence="1">
    <location>
        <begin position="150"/>
        <end position="181"/>
    </location>
</feature>
<evidence type="ECO:0000313" key="2">
    <source>
        <dbReference type="EMBL" id="KAF2801580.1"/>
    </source>
</evidence>
<dbReference type="GeneID" id="54467970"/>
<evidence type="ECO:0000313" key="4">
    <source>
        <dbReference type="RefSeq" id="XP_033568544.1"/>
    </source>
</evidence>
<name>A0A6A6XYT7_9PEZI</name>
<dbReference type="AlphaFoldDB" id="A0A6A6XYT7"/>
<dbReference type="Proteomes" id="UP000504636">
    <property type="component" value="Unplaced"/>
</dbReference>
<gene>
    <name evidence="2 4" type="ORF">BDZ99DRAFT_553062</name>
</gene>
<evidence type="ECO:0000256" key="1">
    <source>
        <dbReference type="SAM" id="MobiDB-lite"/>
    </source>
</evidence>
<keyword evidence="3" id="KW-1185">Reference proteome</keyword>